<comment type="caution">
    <text evidence="2">The sequence shown here is derived from an EMBL/GenBank/DDBJ whole genome shotgun (WGS) entry which is preliminary data.</text>
</comment>
<accession>A0ABT7MGG8</accession>
<dbReference type="EMBL" id="JASVWF010000006">
    <property type="protein sequence ID" value="MDL5158957.1"/>
    <property type="molecule type" value="Genomic_DNA"/>
</dbReference>
<keyword evidence="3" id="KW-1185">Reference proteome</keyword>
<name>A0ABT7MGG8_9PSEU</name>
<gene>
    <name evidence="2" type="ORF">QRT03_23520</name>
</gene>
<evidence type="ECO:0000313" key="3">
    <source>
        <dbReference type="Proteomes" id="UP001231924"/>
    </source>
</evidence>
<reference evidence="2 3" key="1">
    <citation type="submission" date="2023-06" db="EMBL/GenBank/DDBJ databases">
        <title>Actinomycetospora Odt1-22.</title>
        <authorList>
            <person name="Supong K."/>
        </authorList>
    </citation>
    <scope>NUCLEOTIDE SEQUENCE [LARGE SCALE GENOMIC DNA]</scope>
    <source>
        <strain evidence="2 3">Odt1-22</strain>
    </source>
</reference>
<feature type="transmembrane region" description="Helical" evidence="1">
    <location>
        <begin position="32"/>
        <end position="51"/>
    </location>
</feature>
<protein>
    <recommendedName>
        <fullName evidence="4">DUF4333 domain-containing protein</fullName>
    </recommendedName>
</protein>
<keyword evidence="1" id="KW-0472">Membrane</keyword>
<evidence type="ECO:0008006" key="4">
    <source>
        <dbReference type="Google" id="ProtNLM"/>
    </source>
</evidence>
<dbReference type="Proteomes" id="UP001231924">
    <property type="component" value="Unassembled WGS sequence"/>
</dbReference>
<keyword evidence="1" id="KW-0812">Transmembrane</keyword>
<dbReference type="RefSeq" id="WP_286055520.1">
    <property type="nucleotide sequence ID" value="NZ_JASVWF010000006.1"/>
</dbReference>
<sequence length="139" mass="15353">MSAIDRWLEQQRREDFRREHGYYPKETSQLRLFLWFIAAFAVVMTLIGMYADITGRDQRKTVPSVPSSAVETEVVEFGRTLVRDAEGVVVRADCPALPVRVGAAVTCTATTDEGADIAVSVAVASASAQRIDFDIERVS</sequence>
<organism evidence="2 3">
    <name type="scientific">Actinomycetospora termitidis</name>
    <dbReference type="NCBI Taxonomy" id="3053470"/>
    <lineage>
        <taxon>Bacteria</taxon>
        <taxon>Bacillati</taxon>
        <taxon>Actinomycetota</taxon>
        <taxon>Actinomycetes</taxon>
        <taxon>Pseudonocardiales</taxon>
        <taxon>Pseudonocardiaceae</taxon>
        <taxon>Actinomycetospora</taxon>
    </lineage>
</organism>
<proteinExistence type="predicted"/>
<evidence type="ECO:0000256" key="1">
    <source>
        <dbReference type="SAM" id="Phobius"/>
    </source>
</evidence>
<keyword evidence="1" id="KW-1133">Transmembrane helix</keyword>
<evidence type="ECO:0000313" key="2">
    <source>
        <dbReference type="EMBL" id="MDL5158957.1"/>
    </source>
</evidence>